<dbReference type="GeneID" id="95686585"/>
<protein>
    <submittedName>
        <fullName evidence="1">Uncharacterized protein</fullName>
    </submittedName>
</protein>
<name>A0A4Y8QXC1_9MICO</name>
<keyword evidence="2" id="KW-1185">Reference proteome</keyword>
<evidence type="ECO:0000313" key="2">
    <source>
        <dbReference type="Proteomes" id="UP000298003"/>
    </source>
</evidence>
<organism evidence="1 2">
    <name type="scientific">Cellulosimicrobium funkei</name>
    <dbReference type="NCBI Taxonomy" id="264251"/>
    <lineage>
        <taxon>Bacteria</taxon>
        <taxon>Bacillati</taxon>
        <taxon>Actinomycetota</taxon>
        <taxon>Actinomycetes</taxon>
        <taxon>Micrococcales</taxon>
        <taxon>Promicromonosporaceae</taxon>
        <taxon>Cellulosimicrobium</taxon>
    </lineage>
</organism>
<dbReference type="EMBL" id="SOZH01000013">
    <property type="protein sequence ID" value="TFF04190.1"/>
    <property type="molecule type" value="Genomic_DNA"/>
</dbReference>
<comment type="caution">
    <text evidence="1">The sequence shown here is derived from an EMBL/GenBank/DDBJ whole genome shotgun (WGS) entry which is preliminary data.</text>
</comment>
<dbReference type="RefSeq" id="WP_128957530.1">
    <property type="nucleotide sequence ID" value="NZ_SOZH01000013.1"/>
</dbReference>
<dbReference type="Proteomes" id="UP000298003">
    <property type="component" value="Unassembled WGS sequence"/>
</dbReference>
<proteinExistence type="predicted"/>
<reference evidence="1 2" key="1">
    <citation type="submission" date="2019-03" db="EMBL/GenBank/DDBJ databases">
        <title>Cellulosimicrobium funkei JCM14302 Assembly.</title>
        <authorList>
            <person name="Dou T."/>
        </authorList>
    </citation>
    <scope>NUCLEOTIDE SEQUENCE [LARGE SCALE GENOMIC DNA]</scope>
    <source>
        <strain evidence="1 2">JCM 14302</strain>
    </source>
</reference>
<evidence type="ECO:0000313" key="1">
    <source>
        <dbReference type="EMBL" id="TFF04190.1"/>
    </source>
</evidence>
<sequence>MEKVEEIAGALGVNDSKVRRRMSSKIAELLRGRAFDARNEISHELHLTHPSGDRRAALERRKRVRKYDEVREMAQECLDVTQLIINDASIRLAPEPDSVG</sequence>
<accession>A0A4Y8QXC1</accession>
<gene>
    <name evidence="1" type="ORF">E1O70_19060</name>
</gene>
<dbReference type="AlphaFoldDB" id="A0A4Y8QXC1"/>